<organism evidence="11 12">
    <name type="scientific">Linum trigynum</name>
    <dbReference type="NCBI Taxonomy" id="586398"/>
    <lineage>
        <taxon>Eukaryota</taxon>
        <taxon>Viridiplantae</taxon>
        <taxon>Streptophyta</taxon>
        <taxon>Embryophyta</taxon>
        <taxon>Tracheophyta</taxon>
        <taxon>Spermatophyta</taxon>
        <taxon>Magnoliopsida</taxon>
        <taxon>eudicotyledons</taxon>
        <taxon>Gunneridae</taxon>
        <taxon>Pentapetalae</taxon>
        <taxon>rosids</taxon>
        <taxon>fabids</taxon>
        <taxon>Malpighiales</taxon>
        <taxon>Linaceae</taxon>
        <taxon>Linum</taxon>
    </lineage>
</organism>
<keyword evidence="12" id="KW-1185">Reference proteome</keyword>
<protein>
    <submittedName>
        <fullName evidence="11">Uncharacterized protein</fullName>
    </submittedName>
</protein>
<name>A0AAV2FUP6_9ROSI</name>
<dbReference type="GO" id="GO:0006508">
    <property type="term" value="P:proteolysis"/>
    <property type="evidence" value="ECO:0007669"/>
    <property type="project" value="UniProtKB-KW"/>
</dbReference>
<dbReference type="InterPro" id="IPR010259">
    <property type="entry name" value="S8pro/Inhibitor_I9"/>
</dbReference>
<dbReference type="Gene3D" id="3.40.50.200">
    <property type="entry name" value="Peptidase S8/S53 domain"/>
    <property type="match status" value="1"/>
</dbReference>
<dbReference type="Pfam" id="PF00082">
    <property type="entry name" value="Peptidase_S8"/>
    <property type="match status" value="1"/>
</dbReference>
<feature type="domain" description="Inhibitor I9" evidence="9">
    <location>
        <begin position="6"/>
        <end position="77"/>
    </location>
</feature>
<feature type="domain" description="Subtilisin-like protease fibronectin type-III" evidence="10">
    <location>
        <begin position="569"/>
        <end position="670"/>
    </location>
</feature>
<comment type="caution">
    <text evidence="7">Lacks conserved residue(s) required for the propagation of feature annotation.</text>
</comment>
<comment type="subcellular location">
    <subcellularLocation>
        <location evidence="1">Secreted</location>
    </subcellularLocation>
</comment>
<dbReference type="InterPro" id="IPR045051">
    <property type="entry name" value="SBT"/>
</dbReference>
<dbReference type="GO" id="GO:0004252">
    <property type="term" value="F:serine-type endopeptidase activity"/>
    <property type="evidence" value="ECO:0007669"/>
    <property type="project" value="InterPro"/>
</dbReference>
<gene>
    <name evidence="11" type="ORF">LTRI10_LOCUS42130</name>
</gene>
<dbReference type="Gene3D" id="3.50.30.30">
    <property type="match status" value="1"/>
</dbReference>
<evidence type="ECO:0000313" key="11">
    <source>
        <dbReference type="EMBL" id="CAL1402104.1"/>
    </source>
</evidence>
<dbReference type="InterPro" id="IPR000209">
    <property type="entry name" value="Peptidase_S8/S53_dom"/>
</dbReference>
<sequence>MGALPKHDQQYSPPSHHLSILQEVVDDSPLESTRLLVRSYKRSFNGFAAQLINDEAQTISCRKDVISIFPSKKLQLQTTRSWDFLGFPQPTMIKNAEGVASDVGVCKGGFNFTCNNKIIGARYYSGRRSARDYEGHGSHTASTAAGNVVKDATFYGLASGVARGGLPSARIATYSACDDITCSSEDVLAAFDDAIADGVDVKSVSISTGIAGQIDRDVIAIGGFHATNRGILTVQAVGNDGESPASMASVAPWLLSVAASTIDRKFETKVVLGDGRILTGISVNPFPENSEELPLIHGDPSQGCAGSCDAGCLNSSVAKGKIAICDSSNTQIVAIEAGAVGVIFPWDTPDVADGVSSPGAGVDRQTFDAIVSYHTSTKNPVAKILKSDTLKDSGAPLVASFSSRGPNSIISAILKPDVSAPGVDILAGFSPEASLTGDPYDKRRYSFNVLSGTSMACPHVAGVAAYLKTLHPDWSPSAIKAAIITTASPMHSQNVSNPSDTYQSTEFAFGSGQLNPVGAANPGLVYETSTQDDINLLCNLGYTADRLRTVTGDNNSSCVARADPAAIKDFNYPSISADVSGTRAAFQISFRRTVTNVGTAKSTYTSQIVPTMGRLKIEVKPPVLAFGSLNEQKSFTVTVSGGNFPAKGDFLASAALNWSDGAHSVRSPIVLYAKE</sequence>
<keyword evidence="6" id="KW-0720">Serine protease</keyword>
<dbReference type="Pfam" id="PF17766">
    <property type="entry name" value="fn3_6"/>
    <property type="match status" value="1"/>
</dbReference>
<dbReference type="PRINTS" id="PR00723">
    <property type="entry name" value="SUBTILISIN"/>
</dbReference>
<comment type="similarity">
    <text evidence="2 7">Belongs to the peptidase S8 family.</text>
</comment>
<dbReference type="InterPro" id="IPR037045">
    <property type="entry name" value="S8pro/Inhibitor_I9_sf"/>
</dbReference>
<keyword evidence="4" id="KW-0732">Signal</keyword>
<evidence type="ECO:0000259" key="8">
    <source>
        <dbReference type="Pfam" id="PF00082"/>
    </source>
</evidence>
<evidence type="ECO:0000256" key="2">
    <source>
        <dbReference type="ARBA" id="ARBA00011073"/>
    </source>
</evidence>
<evidence type="ECO:0000313" key="12">
    <source>
        <dbReference type="Proteomes" id="UP001497516"/>
    </source>
</evidence>
<keyword evidence="3" id="KW-0645">Protease</keyword>
<dbReference type="Pfam" id="PF05922">
    <property type="entry name" value="Inhibitor_I9"/>
    <property type="match status" value="1"/>
</dbReference>
<dbReference type="InterPro" id="IPR015500">
    <property type="entry name" value="Peptidase_S8_subtilisin-rel"/>
</dbReference>
<dbReference type="PROSITE" id="PS51892">
    <property type="entry name" value="SUBTILASE"/>
    <property type="match status" value="1"/>
</dbReference>
<evidence type="ECO:0000256" key="1">
    <source>
        <dbReference type="ARBA" id="ARBA00004613"/>
    </source>
</evidence>
<dbReference type="SUPFAM" id="SSF52743">
    <property type="entry name" value="Subtilisin-like"/>
    <property type="match status" value="1"/>
</dbReference>
<evidence type="ECO:0000259" key="9">
    <source>
        <dbReference type="Pfam" id="PF05922"/>
    </source>
</evidence>
<dbReference type="EMBL" id="OZ034820">
    <property type="protein sequence ID" value="CAL1402104.1"/>
    <property type="molecule type" value="Genomic_DNA"/>
</dbReference>
<dbReference type="InterPro" id="IPR041469">
    <property type="entry name" value="Subtilisin-like_FN3"/>
</dbReference>
<dbReference type="InterPro" id="IPR036852">
    <property type="entry name" value="Peptidase_S8/S53_dom_sf"/>
</dbReference>
<proteinExistence type="inferred from homology"/>
<dbReference type="InterPro" id="IPR023828">
    <property type="entry name" value="Peptidase_S8_Ser-AS"/>
</dbReference>
<evidence type="ECO:0000256" key="7">
    <source>
        <dbReference type="PROSITE-ProRule" id="PRU01240"/>
    </source>
</evidence>
<evidence type="ECO:0000256" key="5">
    <source>
        <dbReference type="ARBA" id="ARBA00022801"/>
    </source>
</evidence>
<dbReference type="PROSITE" id="PS00138">
    <property type="entry name" value="SUBTILASE_SER"/>
    <property type="match status" value="1"/>
</dbReference>
<evidence type="ECO:0000256" key="6">
    <source>
        <dbReference type="ARBA" id="ARBA00022825"/>
    </source>
</evidence>
<evidence type="ECO:0000259" key="10">
    <source>
        <dbReference type="Pfam" id="PF17766"/>
    </source>
</evidence>
<dbReference type="PANTHER" id="PTHR10795">
    <property type="entry name" value="PROPROTEIN CONVERTASE SUBTILISIN/KEXIN"/>
    <property type="match status" value="1"/>
</dbReference>
<dbReference type="Proteomes" id="UP001497516">
    <property type="component" value="Chromosome 7"/>
</dbReference>
<evidence type="ECO:0000256" key="4">
    <source>
        <dbReference type="ARBA" id="ARBA00022729"/>
    </source>
</evidence>
<evidence type="ECO:0000256" key="3">
    <source>
        <dbReference type="ARBA" id="ARBA00022670"/>
    </source>
</evidence>
<dbReference type="Gene3D" id="3.30.70.80">
    <property type="entry name" value="Peptidase S8 propeptide/proteinase inhibitor I9"/>
    <property type="match status" value="1"/>
</dbReference>
<dbReference type="CDD" id="cd02120">
    <property type="entry name" value="PA_subtilisin_like"/>
    <property type="match status" value="1"/>
</dbReference>
<keyword evidence="5" id="KW-0378">Hydrolase</keyword>
<dbReference type="GO" id="GO:0005576">
    <property type="term" value="C:extracellular region"/>
    <property type="evidence" value="ECO:0007669"/>
    <property type="project" value="UniProtKB-SubCell"/>
</dbReference>
<dbReference type="Gene3D" id="2.60.40.2310">
    <property type="match status" value="1"/>
</dbReference>
<reference evidence="11 12" key="1">
    <citation type="submission" date="2024-04" db="EMBL/GenBank/DDBJ databases">
        <authorList>
            <person name="Fracassetti M."/>
        </authorList>
    </citation>
    <scope>NUCLEOTIDE SEQUENCE [LARGE SCALE GENOMIC DNA]</scope>
</reference>
<accession>A0AAV2FUP6</accession>
<dbReference type="AlphaFoldDB" id="A0AAV2FUP6"/>
<feature type="domain" description="Peptidase S8/S53" evidence="8">
    <location>
        <begin position="124"/>
        <end position="511"/>
    </location>
</feature>